<dbReference type="Proteomes" id="UP000198251">
    <property type="component" value="Chromosome I"/>
</dbReference>
<dbReference type="InterPro" id="IPR025847">
    <property type="entry name" value="MEDS_domain"/>
</dbReference>
<dbReference type="InterPro" id="IPR036513">
    <property type="entry name" value="STAS_dom_sf"/>
</dbReference>
<proteinExistence type="predicted"/>
<sequence>MSSRARRGAPGGHLCWSYDDPEALADQTERHLAASLAAGERFWYVTPRPSDLAAERLRALPGFTDAERRGAAAVVPLMSTYSPDHVVDPVAQVAAYATATDEALAAGHTGLRVVAEATELVRTPAQLDVFTRYEHLIDRYMRTGPFKAVCAYHRPKLGDRTVTELACMHPQSNVDDLLFRLYAVAPEDGHAALAGELDMSNHELFRTALDRADLHPVDGELVLSAANLRFLDHRALSLLAEYAHRRGATAVLRTPRSATARLVGLLHLPAIRVEVTS</sequence>
<evidence type="ECO:0000259" key="1">
    <source>
        <dbReference type="Pfam" id="PF14417"/>
    </source>
</evidence>
<feature type="domain" description="MEDS" evidence="1">
    <location>
        <begin position="13"/>
        <end position="170"/>
    </location>
</feature>
<accession>A0A1C5GFV4</accession>
<keyword evidence="3" id="KW-1185">Reference proteome</keyword>
<evidence type="ECO:0000313" key="3">
    <source>
        <dbReference type="Proteomes" id="UP000198251"/>
    </source>
</evidence>
<dbReference type="Gene3D" id="3.30.750.24">
    <property type="entry name" value="STAS domain"/>
    <property type="match status" value="1"/>
</dbReference>
<dbReference type="SUPFAM" id="SSF52091">
    <property type="entry name" value="SpoIIaa-like"/>
    <property type="match status" value="1"/>
</dbReference>
<gene>
    <name evidence="2" type="ORF">GA0070610_5042</name>
</gene>
<dbReference type="Pfam" id="PF14417">
    <property type="entry name" value="MEDS"/>
    <property type="match status" value="1"/>
</dbReference>
<reference evidence="2 3" key="1">
    <citation type="submission" date="2016-06" db="EMBL/GenBank/DDBJ databases">
        <authorList>
            <person name="Kjaerup R.B."/>
            <person name="Dalgaard T.S."/>
            <person name="Juul-Madsen H.R."/>
        </authorList>
    </citation>
    <scope>NUCLEOTIDE SEQUENCE [LARGE SCALE GENOMIC DNA]</scope>
    <source>
        <strain evidence="2 3">DSM 43913</strain>
    </source>
</reference>
<dbReference type="AlphaFoldDB" id="A0A1C5GFV4"/>
<dbReference type="GeneID" id="95804717"/>
<organism evidence="2 3">
    <name type="scientific">Micromonospora echinofusca</name>
    <dbReference type="NCBI Taxonomy" id="47858"/>
    <lineage>
        <taxon>Bacteria</taxon>
        <taxon>Bacillati</taxon>
        <taxon>Actinomycetota</taxon>
        <taxon>Actinomycetes</taxon>
        <taxon>Micromonosporales</taxon>
        <taxon>Micromonosporaceae</taxon>
        <taxon>Micromonospora</taxon>
    </lineage>
</organism>
<dbReference type="RefSeq" id="WP_089002262.1">
    <property type="nucleotide sequence ID" value="NZ_LT607733.1"/>
</dbReference>
<evidence type="ECO:0000313" key="2">
    <source>
        <dbReference type="EMBL" id="SCG18691.1"/>
    </source>
</evidence>
<name>A0A1C5GFV4_MICEH</name>
<protein>
    <submittedName>
        <fullName evidence="2">MEDS: MEthanogen/methylotroph, DcmR Sensory domain</fullName>
    </submittedName>
</protein>
<dbReference type="EMBL" id="LT607733">
    <property type="protein sequence ID" value="SCG18691.1"/>
    <property type="molecule type" value="Genomic_DNA"/>
</dbReference>